<evidence type="ECO:0000256" key="3">
    <source>
        <dbReference type="HAMAP-Rule" id="MF_00545"/>
    </source>
</evidence>
<dbReference type="GO" id="GO:0003735">
    <property type="term" value="F:structural constituent of ribosome"/>
    <property type="evidence" value="ECO:0007669"/>
    <property type="project" value="InterPro"/>
</dbReference>
<dbReference type="GO" id="GO:0006412">
    <property type="term" value="P:translation"/>
    <property type="evidence" value="ECO:0007669"/>
    <property type="project" value="UniProtKB-UniRule"/>
</dbReference>
<dbReference type="Pfam" id="PF01282">
    <property type="entry name" value="Ribosomal_S24e"/>
    <property type="match status" value="1"/>
</dbReference>
<dbReference type="InterPro" id="IPR053709">
    <property type="entry name" value="eRP_eS24_sf"/>
</dbReference>
<comment type="caution">
    <text evidence="5">The sequence shown here is derived from an EMBL/GenBank/DDBJ whole genome shotgun (WGS) entry which is preliminary data.</text>
</comment>
<sequence length="110" mass="12179">MNVNIIANNDNKLLERKEIQAEVSFSGSTPKRTELKEAVGHKVGANPELIALRNVSSNFGRHMVKVTAHAYSSKEALLATEPVHIKVREGLMPKPEKKKKVKAAPARKKE</sequence>
<dbReference type="Gene3D" id="3.30.70.3370">
    <property type="match status" value="1"/>
</dbReference>
<dbReference type="Proteomes" id="UP000789941">
    <property type="component" value="Unassembled WGS sequence"/>
</dbReference>
<feature type="region of interest" description="Disordered" evidence="4">
    <location>
        <begin position="89"/>
        <end position="110"/>
    </location>
</feature>
<gene>
    <name evidence="3" type="primary">rps24e</name>
    <name evidence="5" type="ORF">LFW2832_00275</name>
</gene>
<name>A0A5E4LTD3_9ARCH</name>
<dbReference type="HAMAP" id="MF_00545">
    <property type="entry name" value="Ribosomal_eS24"/>
    <property type="match status" value="1"/>
</dbReference>
<dbReference type="SUPFAM" id="SSF54189">
    <property type="entry name" value="Ribosomal proteins S24e, L23 and L15e"/>
    <property type="match status" value="1"/>
</dbReference>
<dbReference type="InterPro" id="IPR001976">
    <property type="entry name" value="Ribosomal_eS24"/>
</dbReference>
<evidence type="ECO:0000256" key="2">
    <source>
        <dbReference type="ARBA" id="ARBA00023274"/>
    </source>
</evidence>
<evidence type="ECO:0000313" key="5">
    <source>
        <dbReference type="EMBL" id="VVC03292.1"/>
    </source>
</evidence>
<accession>A0A5E4LTD3</accession>
<dbReference type="InterPro" id="IPR012678">
    <property type="entry name" value="Ribosomal_uL23/eL15/eS24_sf"/>
</dbReference>
<dbReference type="AlphaFoldDB" id="A0A5E4LTD3"/>
<evidence type="ECO:0000256" key="4">
    <source>
        <dbReference type="SAM" id="MobiDB-lite"/>
    </source>
</evidence>
<protein>
    <recommendedName>
        <fullName evidence="3">Small ribosomal subunit protein eS24</fullName>
    </recommendedName>
</protein>
<dbReference type="EMBL" id="CABMJJ010000007">
    <property type="protein sequence ID" value="VVC03292.1"/>
    <property type="molecule type" value="Genomic_DNA"/>
</dbReference>
<proteinExistence type="inferred from homology"/>
<evidence type="ECO:0000313" key="6">
    <source>
        <dbReference type="Proteomes" id="UP000789941"/>
    </source>
</evidence>
<comment type="similarity">
    <text evidence="3">Belongs to the eukaryotic ribosomal protein eS24 family.</text>
</comment>
<keyword evidence="2 3" id="KW-0687">Ribonucleoprotein</keyword>
<feature type="compositionally biased region" description="Basic residues" evidence="4">
    <location>
        <begin position="96"/>
        <end position="110"/>
    </location>
</feature>
<keyword evidence="1 3" id="KW-0689">Ribosomal protein</keyword>
<dbReference type="GO" id="GO:1990904">
    <property type="term" value="C:ribonucleoprotein complex"/>
    <property type="evidence" value="ECO:0007669"/>
    <property type="project" value="UniProtKB-KW"/>
</dbReference>
<organism evidence="5 6">
    <name type="scientific">Candidatus Bilamarchaeum dharawalense</name>
    <dbReference type="NCBI Taxonomy" id="2885759"/>
    <lineage>
        <taxon>Archaea</taxon>
        <taxon>Candidatus Micrarchaeota</taxon>
        <taxon>Candidatus Micrarchaeia</taxon>
        <taxon>Candidatus Anstonellales</taxon>
        <taxon>Candidatus Bilamarchaeaceae</taxon>
        <taxon>Candidatus Bilamarchaeum</taxon>
    </lineage>
</organism>
<reference evidence="5 6" key="1">
    <citation type="submission" date="2019-08" db="EMBL/GenBank/DDBJ databases">
        <authorList>
            <person name="Vazquez-Campos X."/>
        </authorList>
    </citation>
    <scope>NUCLEOTIDE SEQUENCE [LARGE SCALE GENOMIC DNA]</scope>
    <source>
        <strain evidence="5">LFW-283_2</strain>
    </source>
</reference>
<evidence type="ECO:0000256" key="1">
    <source>
        <dbReference type="ARBA" id="ARBA00022980"/>
    </source>
</evidence>
<dbReference type="GO" id="GO:0005840">
    <property type="term" value="C:ribosome"/>
    <property type="evidence" value="ECO:0007669"/>
    <property type="project" value="UniProtKB-KW"/>
</dbReference>